<evidence type="ECO:0000256" key="1">
    <source>
        <dbReference type="ARBA" id="ARBA00010584"/>
    </source>
</evidence>
<dbReference type="NCBIfam" id="NF004224">
    <property type="entry name" value="PRK05671.1"/>
    <property type="match status" value="1"/>
</dbReference>
<dbReference type="Gene3D" id="3.30.360.10">
    <property type="entry name" value="Dihydrodipicolinate Reductase, domain 2"/>
    <property type="match status" value="1"/>
</dbReference>
<comment type="similarity">
    <text evidence="1">Belongs to the aspartate-semialdehyde dehydrogenase family.</text>
</comment>
<dbReference type="InterPro" id="IPR000534">
    <property type="entry name" value="Semialdehyde_DH_NAD-bd"/>
</dbReference>
<evidence type="ECO:0000259" key="2">
    <source>
        <dbReference type="SMART" id="SM00859"/>
    </source>
</evidence>
<dbReference type="PIRSF" id="PIRSF000148">
    <property type="entry name" value="ASA_dh"/>
    <property type="match status" value="1"/>
</dbReference>
<accession>A0A1A6C2Y2</accession>
<dbReference type="InterPro" id="IPR012280">
    <property type="entry name" value="Semialdhyde_DH_dimer_dom"/>
</dbReference>
<dbReference type="GO" id="GO:0008652">
    <property type="term" value="P:amino acid biosynthetic process"/>
    <property type="evidence" value="ECO:0007669"/>
    <property type="project" value="InterPro"/>
</dbReference>
<keyword evidence="4" id="KW-1185">Reference proteome</keyword>
<dbReference type="OrthoDB" id="9805684at2"/>
<evidence type="ECO:0000313" key="4">
    <source>
        <dbReference type="Proteomes" id="UP000029273"/>
    </source>
</evidence>
<dbReference type="InterPro" id="IPR036291">
    <property type="entry name" value="NAD(P)-bd_dom_sf"/>
</dbReference>
<dbReference type="Proteomes" id="UP000029273">
    <property type="component" value="Unassembled WGS sequence"/>
</dbReference>
<dbReference type="PANTHER" id="PTHR46278:SF2">
    <property type="entry name" value="ASPARTATE-SEMIALDEHYDE DEHYDROGENASE"/>
    <property type="match status" value="1"/>
</dbReference>
<organism evidence="3 4">
    <name type="scientific">Acidihalobacter prosperus</name>
    <dbReference type="NCBI Taxonomy" id="160660"/>
    <lineage>
        <taxon>Bacteria</taxon>
        <taxon>Pseudomonadati</taxon>
        <taxon>Pseudomonadota</taxon>
        <taxon>Gammaproteobacteria</taxon>
        <taxon>Chromatiales</taxon>
        <taxon>Ectothiorhodospiraceae</taxon>
        <taxon>Acidihalobacter</taxon>
    </lineage>
</organism>
<dbReference type="CDD" id="cd17894">
    <property type="entry name" value="ASADH_USG1_N"/>
    <property type="match status" value="1"/>
</dbReference>
<feature type="domain" description="Semialdehyde dehydrogenase NAD-binding" evidence="2">
    <location>
        <begin position="10"/>
        <end position="125"/>
    </location>
</feature>
<dbReference type="Gene3D" id="3.40.50.720">
    <property type="entry name" value="NAD(P)-binding Rossmann-like Domain"/>
    <property type="match status" value="1"/>
</dbReference>
<dbReference type="EMBL" id="JQSG02000006">
    <property type="protein sequence ID" value="OBS08905.1"/>
    <property type="molecule type" value="Genomic_DNA"/>
</dbReference>
<dbReference type="Pfam" id="PF02774">
    <property type="entry name" value="Semialdhyde_dhC"/>
    <property type="match status" value="1"/>
</dbReference>
<sequence>MNSVQARRYAVAVIGATGMVGEAVLSLLAERDFPAGKIHALASARSFGEDVDYGGRSLPVGDLAAFDFAGVDLAIFAVPPAVAAEGIPRAVAAGSVAIDLSGQFADEADVPLVVPEANPEALADCGRRGVVASPGIVSALIPVLKPLHAAAGIVRLRLGLCQPVSAAGRGAVEKLARQTAALLSAQPVELAPDEIQAAFNVVPATLAEAAGDGPPPASRLAQDIRRVLGDAQIAIDASVMRVPVFFGYSCQVWVETREPIEPVTVSKLLGQAPGVALLSSSIRPTAVGHASGRDEVFVGTIRRDQAQACGLYLWVVADNLRKGSALNGVQIAEILIKDYI</sequence>
<gene>
    <name evidence="3" type="ORF">Thpro_023155</name>
</gene>
<dbReference type="GO" id="GO:0016620">
    <property type="term" value="F:oxidoreductase activity, acting on the aldehyde or oxo group of donors, NAD or NADP as acceptor"/>
    <property type="evidence" value="ECO:0007669"/>
    <property type="project" value="InterPro"/>
</dbReference>
<dbReference type="SUPFAM" id="SSF51735">
    <property type="entry name" value="NAD(P)-binding Rossmann-fold domains"/>
    <property type="match status" value="1"/>
</dbReference>
<dbReference type="AlphaFoldDB" id="A0A1A6C2Y2"/>
<comment type="caution">
    <text evidence="3">The sequence shown here is derived from an EMBL/GenBank/DDBJ whole genome shotgun (WGS) entry which is preliminary data.</text>
</comment>
<proteinExistence type="inferred from homology"/>
<name>A0A1A6C2Y2_9GAMM</name>
<dbReference type="GO" id="GO:0046983">
    <property type="term" value="F:protein dimerization activity"/>
    <property type="evidence" value="ECO:0007669"/>
    <property type="project" value="InterPro"/>
</dbReference>
<dbReference type="SUPFAM" id="SSF55347">
    <property type="entry name" value="Glyceraldehyde-3-phosphate dehydrogenase-like, C-terminal domain"/>
    <property type="match status" value="1"/>
</dbReference>
<protein>
    <recommendedName>
        <fullName evidence="2">Semialdehyde dehydrogenase NAD-binding domain-containing protein</fullName>
    </recommendedName>
</protein>
<dbReference type="SMART" id="SM00859">
    <property type="entry name" value="Semialdhyde_dh"/>
    <property type="match status" value="1"/>
</dbReference>
<dbReference type="GO" id="GO:0051287">
    <property type="term" value="F:NAD binding"/>
    <property type="evidence" value="ECO:0007669"/>
    <property type="project" value="InterPro"/>
</dbReference>
<dbReference type="PANTHER" id="PTHR46278">
    <property type="entry name" value="DEHYDROGENASE, PUTATIVE-RELATED"/>
    <property type="match status" value="1"/>
</dbReference>
<dbReference type="RefSeq" id="WP_038091582.1">
    <property type="nucleotide sequence ID" value="NZ_JQSG02000006.1"/>
</dbReference>
<dbReference type="CDD" id="cd18129">
    <property type="entry name" value="ASADH_C_USG1_like"/>
    <property type="match status" value="1"/>
</dbReference>
<dbReference type="NCBIfam" id="NF011456">
    <property type="entry name" value="PRK14874.1"/>
    <property type="match status" value="1"/>
</dbReference>
<reference evidence="3 4" key="1">
    <citation type="journal article" date="2014" name="Genome Announc.">
        <title>Draft Genome Sequence of the Iron-Oxidizing, Acidophilic, and Halotolerant 'Thiobacillus prosperus' Type Strain DSM 5130.</title>
        <authorList>
            <person name="Ossandon F.J."/>
            <person name="Cardenas J.P."/>
            <person name="Corbett M."/>
            <person name="Quatrini R."/>
            <person name="Holmes D.S."/>
            <person name="Watkin E."/>
        </authorList>
    </citation>
    <scope>NUCLEOTIDE SEQUENCE [LARGE SCALE GENOMIC DNA]</scope>
    <source>
        <strain evidence="3 4">DSM 5130</strain>
    </source>
</reference>
<dbReference type="Pfam" id="PF01118">
    <property type="entry name" value="Semialdhyde_dh"/>
    <property type="match status" value="1"/>
</dbReference>
<evidence type="ECO:0000313" key="3">
    <source>
        <dbReference type="EMBL" id="OBS08905.1"/>
    </source>
</evidence>